<dbReference type="GO" id="GO:0005525">
    <property type="term" value="F:GTP binding"/>
    <property type="evidence" value="ECO:0007669"/>
    <property type="project" value="UniProtKB-UniRule"/>
</dbReference>
<comment type="caution">
    <text evidence="7">The sequence shown here is derived from an EMBL/GenBank/DDBJ whole genome shotgun (WGS) entry which is preliminary data.</text>
</comment>
<dbReference type="PATRIC" id="fig|1489064.4.peg.1691"/>
<dbReference type="PIRSF" id="PIRSF005052">
    <property type="entry name" value="P-loopkin"/>
    <property type="match status" value="1"/>
</dbReference>
<evidence type="ECO:0000256" key="2">
    <source>
        <dbReference type="ARBA" id="ARBA00022840"/>
    </source>
</evidence>
<dbReference type="STRING" id="1489064.WH96_03765"/>
<keyword evidence="2 4" id="KW-0067">ATP-binding</keyword>
<dbReference type="EMBL" id="LAQL01000002">
    <property type="protein sequence ID" value="KLN62594.1"/>
    <property type="molecule type" value="Genomic_DNA"/>
</dbReference>
<dbReference type="Pfam" id="PF03668">
    <property type="entry name" value="RapZ-like_N"/>
    <property type="match status" value="1"/>
</dbReference>
<dbReference type="Pfam" id="PF22740">
    <property type="entry name" value="PapZ_C"/>
    <property type="match status" value="1"/>
</dbReference>
<sequence length="299" mass="34011">MSITQDNKVENPLRVVLVTGLSGAGRSTAMKVLEDHGFEAIDNLPLNLLDLVIGDKPRRRPLAVGIDIRSRNFSAPPLLEHIRELKKRPELDVSLVFLNCSVDVLERRFKETRRRHPLSEDRPLKDGILAERLLVAPLQARADFAIDSSDTTSADFRQNLTSLLGLEESGVMTVQVMSFSYRFGVPREADLMFDVRFLRNPHYDPHLRPLSGKDKAVSDYVREDPDFSSFASHLKDLVIPLLARYQQEGKNYLTIAIGCTGGRHRSVALTEWLGRELDDVWPQMIIAHRDMDKEPDRYK</sequence>
<feature type="domain" description="RapZ-like N-terminal" evidence="5">
    <location>
        <begin position="14"/>
        <end position="164"/>
    </location>
</feature>
<dbReference type="InterPro" id="IPR005337">
    <property type="entry name" value="RapZ-like"/>
</dbReference>
<feature type="binding site" evidence="4">
    <location>
        <begin position="67"/>
        <end position="70"/>
    </location>
    <ligand>
        <name>GTP</name>
        <dbReference type="ChEBI" id="CHEBI:37565"/>
    </ligand>
</feature>
<dbReference type="RefSeq" id="WP_047762716.1">
    <property type="nucleotide sequence ID" value="NZ_LAQL01000002.1"/>
</dbReference>
<proteinExistence type="inferred from homology"/>
<dbReference type="OrthoDB" id="9784461at2"/>
<dbReference type="AlphaFoldDB" id="A0A0H2MJ69"/>
<dbReference type="Proteomes" id="UP000035444">
    <property type="component" value="Unassembled WGS sequence"/>
</dbReference>
<dbReference type="SUPFAM" id="SSF52540">
    <property type="entry name" value="P-loop containing nucleoside triphosphate hydrolases"/>
    <property type="match status" value="1"/>
</dbReference>
<keyword evidence="1 4" id="KW-0547">Nucleotide-binding</keyword>
<dbReference type="InterPro" id="IPR053930">
    <property type="entry name" value="RapZ-like_N"/>
</dbReference>
<gene>
    <name evidence="7" type="ORF">WH96_03765</name>
</gene>
<evidence type="ECO:0000256" key="3">
    <source>
        <dbReference type="ARBA" id="ARBA00023134"/>
    </source>
</evidence>
<dbReference type="InterPro" id="IPR027417">
    <property type="entry name" value="P-loop_NTPase"/>
</dbReference>
<accession>A0A0H2MJ69</accession>
<dbReference type="PANTHER" id="PTHR30448:SF0">
    <property type="entry name" value="RNASE ADAPTER PROTEIN RAPZ"/>
    <property type="match status" value="1"/>
</dbReference>
<organism evidence="7 8">
    <name type="scientific">Kiloniella spongiae</name>
    <dbReference type="NCBI Taxonomy" id="1489064"/>
    <lineage>
        <taxon>Bacteria</taxon>
        <taxon>Pseudomonadati</taxon>
        <taxon>Pseudomonadota</taxon>
        <taxon>Alphaproteobacteria</taxon>
        <taxon>Rhodospirillales</taxon>
        <taxon>Kiloniellaceae</taxon>
        <taxon>Kiloniella</taxon>
    </lineage>
</organism>
<evidence type="ECO:0000313" key="7">
    <source>
        <dbReference type="EMBL" id="KLN62594.1"/>
    </source>
</evidence>
<dbReference type="InterPro" id="IPR053931">
    <property type="entry name" value="RapZ_C"/>
</dbReference>
<feature type="binding site" evidence="4">
    <location>
        <begin position="20"/>
        <end position="27"/>
    </location>
    <ligand>
        <name>ATP</name>
        <dbReference type="ChEBI" id="CHEBI:30616"/>
    </ligand>
</feature>
<reference evidence="7 8" key="1">
    <citation type="submission" date="2015-03" db="EMBL/GenBank/DDBJ databases">
        <title>Genome Sequence of Kiloniella spongiae MEBiC09566, isolated from a marine sponge.</title>
        <authorList>
            <person name="Shao Z."/>
            <person name="Wang L."/>
            <person name="Li X."/>
        </authorList>
    </citation>
    <scope>NUCLEOTIDE SEQUENCE [LARGE SCALE GENOMIC DNA]</scope>
    <source>
        <strain evidence="7 8">MEBiC09566</strain>
    </source>
</reference>
<dbReference type="GO" id="GO:0005524">
    <property type="term" value="F:ATP binding"/>
    <property type="evidence" value="ECO:0007669"/>
    <property type="project" value="UniProtKB-UniRule"/>
</dbReference>
<protein>
    <submittedName>
        <fullName evidence="7">Nucleotide-binding protein</fullName>
    </submittedName>
</protein>
<feature type="domain" description="RapZ C-terminal" evidence="6">
    <location>
        <begin position="172"/>
        <end position="292"/>
    </location>
</feature>
<evidence type="ECO:0000256" key="1">
    <source>
        <dbReference type="ARBA" id="ARBA00022741"/>
    </source>
</evidence>
<evidence type="ECO:0000256" key="4">
    <source>
        <dbReference type="HAMAP-Rule" id="MF_00636"/>
    </source>
</evidence>
<dbReference type="NCBIfam" id="NF003828">
    <property type="entry name" value="PRK05416.1"/>
    <property type="match status" value="1"/>
</dbReference>
<dbReference type="HAMAP" id="MF_00636">
    <property type="entry name" value="RapZ_like"/>
    <property type="match status" value="1"/>
</dbReference>
<keyword evidence="8" id="KW-1185">Reference proteome</keyword>
<dbReference type="PANTHER" id="PTHR30448">
    <property type="entry name" value="RNASE ADAPTER PROTEIN RAPZ"/>
    <property type="match status" value="1"/>
</dbReference>
<evidence type="ECO:0000259" key="6">
    <source>
        <dbReference type="Pfam" id="PF22740"/>
    </source>
</evidence>
<keyword evidence="3 4" id="KW-0342">GTP-binding</keyword>
<name>A0A0H2MJ69_9PROT</name>
<evidence type="ECO:0000313" key="8">
    <source>
        <dbReference type="Proteomes" id="UP000035444"/>
    </source>
</evidence>
<evidence type="ECO:0000259" key="5">
    <source>
        <dbReference type="Pfam" id="PF03668"/>
    </source>
</evidence>